<dbReference type="EMBL" id="MPPL01000001">
    <property type="protein sequence ID" value="OKS87130.1"/>
    <property type="molecule type" value="Genomic_DNA"/>
</dbReference>
<dbReference type="AlphaFoldDB" id="A0A1Q5ZZD9"/>
<accession>A0A1Q5ZZD9</accession>
<name>A0A1Q5ZZD9_9SPHI</name>
<protein>
    <submittedName>
        <fullName evidence="1">Uncharacterized protein</fullName>
    </submittedName>
</protein>
<comment type="caution">
    <text evidence="1">The sequence shown here is derived from an EMBL/GenBank/DDBJ whole genome shotgun (WGS) entry which is preliminary data.</text>
</comment>
<reference evidence="1 2" key="1">
    <citation type="submission" date="2016-11" db="EMBL/GenBank/DDBJ databases">
        <title>Whole Genome Sequencing of Mucilaginibacter polytrichastri RG4-7(T) isolated from the moss sample.</title>
        <authorList>
            <person name="Li Y."/>
        </authorList>
    </citation>
    <scope>NUCLEOTIDE SEQUENCE [LARGE SCALE GENOMIC DNA]</scope>
    <source>
        <strain evidence="1 2">RG4-7</strain>
    </source>
</reference>
<proteinExistence type="predicted"/>
<dbReference type="Proteomes" id="UP000186720">
    <property type="component" value="Unassembled WGS sequence"/>
</dbReference>
<evidence type="ECO:0000313" key="1">
    <source>
        <dbReference type="EMBL" id="OKS87130.1"/>
    </source>
</evidence>
<evidence type="ECO:0000313" key="2">
    <source>
        <dbReference type="Proteomes" id="UP000186720"/>
    </source>
</evidence>
<organism evidence="1 2">
    <name type="scientific">Mucilaginibacter polytrichastri</name>
    <dbReference type="NCBI Taxonomy" id="1302689"/>
    <lineage>
        <taxon>Bacteria</taxon>
        <taxon>Pseudomonadati</taxon>
        <taxon>Bacteroidota</taxon>
        <taxon>Sphingobacteriia</taxon>
        <taxon>Sphingobacteriales</taxon>
        <taxon>Sphingobacteriaceae</taxon>
        <taxon>Mucilaginibacter</taxon>
    </lineage>
</organism>
<gene>
    <name evidence="1" type="ORF">RG47T_2589</name>
</gene>
<keyword evidence="2" id="KW-1185">Reference proteome</keyword>
<dbReference type="STRING" id="1302689.RG47T_2589"/>
<sequence>MFANIGHTVYINKIQLGRKLPTAAVIGKKINLIETAMI</sequence>